<dbReference type="SMART" id="SM00491">
    <property type="entry name" value="HELICc2"/>
    <property type="match status" value="1"/>
</dbReference>
<dbReference type="Gene3D" id="3.40.50.300">
    <property type="entry name" value="P-loop containing nucleotide triphosphate hydrolases"/>
    <property type="match status" value="2"/>
</dbReference>
<dbReference type="AlphaFoldDB" id="A0A934J246"/>
<proteinExistence type="predicted"/>
<feature type="domain" description="Helicase ATP-binding" evidence="1">
    <location>
        <begin position="48"/>
        <end position="312"/>
    </location>
</feature>
<dbReference type="Pfam" id="PF04851">
    <property type="entry name" value="ResIII"/>
    <property type="match status" value="1"/>
</dbReference>
<evidence type="ECO:0000313" key="2">
    <source>
        <dbReference type="EMBL" id="MBJ3786350.1"/>
    </source>
</evidence>
<keyword evidence="2" id="KW-0347">Helicase</keyword>
<reference evidence="2" key="1">
    <citation type="submission" date="2020-12" db="EMBL/GenBank/DDBJ databases">
        <title>Devosia sp. MSA67 isolated from Mo River.</title>
        <authorList>
            <person name="Ma F."/>
            <person name="Zi Z."/>
        </authorList>
    </citation>
    <scope>NUCLEOTIDE SEQUENCE</scope>
    <source>
        <strain evidence="2">MSA67</strain>
    </source>
</reference>
<evidence type="ECO:0000259" key="1">
    <source>
        <dbReference type="PROSITE" id="PS51192"/>
    </source>
</evidence>
<protein>
    <submittedName>
        <fullName evidence="2">DEAD/DEAH box helicase family protein</fullName>
    </submittedName>
</protein>
<accession>A0A934J246</accession>
<dbReference type="SUPFAM" id="SSF52540">
    <property type="entry name" value="P-loop containing nucleoside triphosphate hydrolases"/>
    <property type="match status" value="1"/>
</dbReference>
<dbReference type="GO" id="GO:0004386">
    <property type="term" value="F:helicase activity"/>
    <property type="evidence" value="ECO:0007669"/>
    <property type="project" value="UniProtKB-KW"/>
</dbReference>
<dbReference type="GO" id="GO:0006139">
    <property type="term" value="P:nucleobase-containing compound metabolic process"/>
    <property type="evidence" value="ECO:0007669"/>
    <property type="project" value="InterPro"/>
</dbReference>
<evidence type="ECO:0000313" key="3">
    <source>
        <dbReference type="Proteomes" id="UP000602124"/>
    </source>
</evidence>
<dbReference type="GO" id="GO:0003677">
    <property type="term" value="F:DNA binding"/>
    <property type="evidence" value="ECO:0007669"/>
    <property type="project" value="InterPro"/>
</dbReference>
<organism evidence="2 3">
    <name type="scientific">Devosia sediminis</name>
    <dbReference type="NCBI Taxonomy" id="2798801"/>
    <lineage>
        <taxon>Bacteria</taxon>
        <taxon>Pseudomonadati</taxon>
        <taxon>Pseudomonadota</taxon>
        <taxon>Alphaproteobacteria</taxon>
        <taxon>Hyphomicrobiales</taxon>
        <taxon>Devosiaceae</taxon>
        <taxon>Devosia</taxon>
    </lineage>
</organism>
<comment type="caution">
    <text evidence="2">The sequence shown here is derived from an EMBL/GenBank/DDBJ whole genome shotgun (WGS) entry which is preliminary data.</text>
</comment>
<dbReference type="InterPro" id="IPR006935">
    <property type="entry name" value="Helicase/UvrB_N"/>
</dbReference>
<dbReference type="Proteomes" id="UP000602124">
    <property type="component" value="Unassembled WGS sequence"/>
</dbReference>
<dbReference type="GO" id="GO:0005524">
    <property type="term" value="F:ATP binding"/>
    <property type="evidence" value="ECO:0007669"/>
    <property type="project" value="InterPro"/>
</dbReference>
<name>A0A934J246_9HYPH</name>
<keyword evidence="2" id="KW-0547">Nucleotide-binding</keyword>
<keyword evidence="2" id="KW-0067">ATP-binding</keyword>
<dbReference type="EMBL" id="JAEKMH010000004">
    <property type="protein sequence ID" value="MBJ3786350.1"/>
    <property type="molecule type" value="Genomic_DNA"/>
</dbReference>
<dbReference type="SMART" id="SM00487">
    <property type="entry name" value="DEXDc"/>
    <property type="match status" value="1"/>
</dbReference>
<keyword evidence="3" id="KW-1185">Reference proteome</keyword>
<dbReference type="GO" id="GO:0016818">
    <property type="term" value="F:hydrolase activity, acting on acid anhydrides, in phosphorus-containing anhydrides"/>
    <property type="evidence" value="ECO:0007669"/>
    <property type="project" value="InterPro"/>
</dbReference>
<dbReference type="InterPro" id="IPR027417">
    <property type="entry name" value="P-loop_NTPase"/>
</dbReference>
<dbReference type="PROSITE" id="PS51192">
    <property type="entry name" value="HELICASE_ATP_BIND_1"/>
    <property type="match status" value="1"/>
</dbReference>
<sequence length="842" mass="92948">MEMDFSKLGSTKKAPSPVDPVKIFEALPSLPGTFNDLWRGQDKALVDWHAARKRPDVLVSLDTGAGKTIVGLLIAQSLVNEGLQNVLYLCSTVDLVEQTAAEAKRIGIAHTTRTRRNFSNELFETGKAFCITTYAALFNGHSALRKRHFPQAIIFDDAHVAESMLRDSFTIRIDSRELPEAFAEIAQLFEPHFKDLGISGKFRDSLDLGRQSTAFVAPKGLYDRSARLLEILLKHEIKDHERLSYPFAWLEDHIDACAALFTRGVFELAPPFLPSLALDVFRDGIRRVYLSATLESQTDFVRAFGRLPDVTVTPANDAGKGERLIVEGRNIAGGFGPAFAQKLVEGRKAVIAVPDYETAKHWADLAVPPKPENFTGELHAFRKADEGAFTLVSRVDGIDLPNDTCRIMIMEGLPSGSSLLERYQWEFLRMNNVHAVRIANRLAQLFGRINRGRSDYGAFLIEGDELGKWLGNDRHLALLPPLLQKQILIGREVQTAFGIKKSDQAIGLVDKVIGDPRDPGWLAYYQSEVKLAELDEDQLERHRNAEPALVQAAQSEAKYAAAMWNGDPAGARRELEKTVDVTARHDTPLGGWHALWLGAALDREGDGDAALIQYGQAMRRLGGGMILPRPSGGRVEKKEGPDLNPFGRALMDVLGYSHGEKFESELSKLKVSFAAIAGDDSNAAEAGVRQLGELLGFDSTRPDNDEGTGPDVLWRCDEELLQVGFELKTDKKSPATYFKKDIGQGHDHLEFMAAKNPGHRSLGLAFVGPAGKVDAKANPSDQMSLCQTSAMSELGRKLLALLEDFRRLTPMERVIAVSDETERAGWRLENILASLDLDPLTE</sequence>
<keyword evidence="2" id="KW-0378">Hydrolase</keyword>
<dbReference type="RefSeq" id="WP_198877542.1">
    <property type="nucleotide sequence ID" value="NZ_JAEKMH010000004.1"/>
</dbReference>
<gene>
    <name evidence="2" type="ORF">JEQ47_16615</name>
</gene>
<dbReference type="InterPro" id="IPR014001">
    <property type="entry name" value="Helicase_ATP-bd"/>
</dbReference>
<dbReference type="InterPro" id="IPR006555">
    <property type="entry name" value="ATP-dep_Helicase_C"/>
</dbReference>